<dbReference type="Proteomes" id="UP001226160">
    <property type="component" value="Unassembled WGS sequence"/>
</dbReference>
<dbReference type="RefSeq" id="WP_018119904.1">
    <property type="nucleotide sequence ID" value="NZ_CABIYR010000003.1"/>
</dbReference>
<accession>A0AAP4BSC1</accession>
<dbReference type="GO" id="GO:0016462">
    <property type="term" value="F:pyrophosphatase activity"/>
    <property type="evidence" value="ECO:0007669"/>
    <property type="project" value="TreeGrafter"/>
</dbReference>
<evidence type="ECO:0000313" key="3">
    <source>
        <dbReference type="Proteomes" id="UP001226160"/>
    </source>
</evidence>
<feature type="domain" description="Ppx/GppA phosphatase N-terminal" evidence="1">
    <location>
        <begin position="33"/>
        <end position="299"/>
    </location>
</feature>
<reference evidence="2" key="1">
    <citation type="submission" date="2023-05" db="EMBL/GenBank/DDBJ databases">
        <title>Metabolic capabilities are highly conserved among human nasal-associated Corynebacterium species in pangenomic analyses.</title>
        <authorList>
            <person name="Tran T.H."/>
            <person name="Roberts A.Q."/>
            <person name="Escapa I.F."/>
            <person name="Gao W."/>
            <person name="Conlan S."/>
            <person name="Kong H."/>
            <person name="Segre J.A."/>
            <person name="Kelly M.S."/>
            <person name="Lemon K.P."/>
        </authorList>
    </citation>
    <scope>NUCLEOTIDE SEQUENCE</scope>
    <source>
        <strain evidence="2">KPL2654</strain>
    </source>
</reference>
<dbReference type="EMBL" id="JASNVP010000003">
    <property type="protein sequence ID" value="MDK4325529.1"/>
    <property type="molecule type" value="Genomic_DNA"/>
</dbReference>
<dbReference type="AlphaFoldDB" id="A0AAP4BSC1"/>
<organism evidence="2 3">
    <name type="scientific">Corynebacterium propinquum</name>
    <dbReference type="NCBI Taxonomy" id="43769"/>
    <lineage>
        <taxon>Bacteria</taxon>
        <taxon>Bacillati</taxon>
        <taxon>Actinomycetota</taxon>
        <taxon>Actinomycetes</taxon>
        <taxon>Mycobacteriales</taxon>
        <taxon>Corynebacteriaceae</taxon>
        <taxon>Corynebacterium</taxon>
    </lineage>
</organism>
<dbReference type="InterPro" id="IPR050273">
    <property type="entry name" value="GppA/Ppx_hydrolase"/>
</dbReference>
<name>A0AAP4BSC1_9CORY</name>
<comment type="caution">
    <text evidence="2">The sequence shown here is derived from an EMBL/GenBank/DDBJ whole genome shotgun (WGS) entry which is preliminary data.</text>
</comment>
<dbReference type="GeneID" id="64189130"/>
<sequence>MTRIAAVDCGTNSIRLLISDITRTSSAPSGFTAHEVTRRMEIVRLGQSVDATGELAPDAIERTRRALRNYVNIMKFENVEKVRMVATAAVRDAKNNREFFAMTAELLGEVESGAQAEVITGEEEAELSFLGAVQDLADDAGPFCVIDLGGGSTEFIVSEKGEELLGAHSAAMGCVRITERMMPSDPPSETEIEIADDFVAERMSEVEKLVPIDKARTVVGCAGTFTTLSALAQGLEHYEPEQIHGSVLRFAALRVLLEQVIHTSAAQRAQNPVVHPGRADVLGGGAVAVRGIMDMIERHNGVREFVISEKDILDGVIWKLAGTLPVLK</sequence>
<dbReference type="InterPro" id="IPR003695">
    <property type="entry name" value="Ppx_GppA_N"/>
</dbReference>
<dbReference type="Gene3D" id="3.30.420.40">
    <property type="match status" value="1"/>
</dbReference>
<dbReference type="InterPro" id="IPR043129">
    <property type="entry name" value="ATPase_NBD"/>
</dbReference>
<gene>
    <name evidence="2" type="ORF">QPX54_03235</name>
</gene>
<dbReference type="Pfam" id="PF02541">
    <property type="entry name" value="Ppx-GppA"/>
    <property type="match status" value="1"/>
</dbReference>
<proteinExistence type="predicted"/>
<protein>
    <submittedName>
        <fullName evidence="2">Ppx/GppA phosphatase family protein</fullName>
    </submittedName>
</protein>
<dbReference type="Gene3D" id="3.30.420.150">
    <property type="entry name" value="Exopolyphosphatase. Domain 2"/>
    <property type="match status" value="1"/>
</dbReference>
<dbReference type="PANTHER" id="PTHR30005:SF13">
    <property type="entry name" value="EXOPOLYPHOSPHATASE 2"/>
    <property type="match status" value="1"/>
</dbReference>
<dbReference type="PANTHER" id="PTHR30005">
    <property type="entry name" value="EXOPOLYPHOSPHATASE"/>
    <property type="match status" value="1"/>
</dbReference>
<dbReference type="SUPFAM" id="SSF53067">
    <property type="entry name" value="Actin-like ATPase domain"/>
    <property type="match status" value="2"/>
</dbReference>
<evidence type="ECO:0000313" key="2">
    <source>
        <dbReference type="EMBL" id="MDK4325529.1"/>
    </source>
</evidence>
<evidence type="ECO:0000259" key="1">
    <source>
        <dbReference type="Pfam" id="PF02541"/>
    </source>
</evidence>